<evidence type="ECO:0000313" key="2">
    <source>
        <dbReference type="Proteomes" id="UP000001931"/>
    </source>
</evidence>
<dbReference type="KEGG" id="mst:Msp_0939"/>
<dbReference type="Proteomes" id="UP000001931">
    <property type="component" value="Chromosome"/>
</dbReference>
<dbReference type="AlphaFoldDB" id="Q2NFS6"/>
<proteinExistence type="predicted"/>
<dbReference type="HOGENOM" id="CLU_2766156_0_0_2"/>
<organism evidence="1 2">
    <name type="scientific">Methanosphaera stadtmanae (strain ATCC 43021 / DSM 3091 / JCM 11832 / MCB-3)</name>
    <dbReference type="NCBI Taxonomy" id="339860"/>
    <lineage>
        <taxon>Archaea</taxon>
        <taxon>Methanobacteriati</taxon>
        <taxon>Methanobacteriota</taxon>
        <taxon>Methanomada group</taxon>
        <taxon>Methanobacteria</taxon>
        <taxon>Methanobacteriales</taxon>
        <taxon>Methanobacteriaceae</taxon>
        <taxon>Methanosphaera</taxon>
    </lineage>
</organism>
<dbReference type="EMBL" id="CP000102">
    <property type="protein sequence ID" value="ABC57327.1"/>
    <property type="molecule type" value="Genomic_DNA"/>
</dbReference>
<gene>
    <name evidence="1" type="ordered locus">Msp_0939</name>
</gene>
<sequence>MKNKHRKSLYIKRNLYIYMKNLKIKAPNTILHDKQLKLYDFIEDFVEIESKTFLKIDKAKCKSKSVTRI</sequence>
<reference evidence="1 2" key="1">
    <citation type="journal article" date="2006" name="J. Bacteriol.">
        <title>The genome sequence of Methanosphaera stadtmanae reveals why this human intestinal archaeon is restricted to methanol and H2 for methane formation and ATP synthesis.</title>
        <authorList>
            <person name="Fricke W.F."/>
            <person name="Seedorf H."/>
            <person name="Henne A."/>
            <person name="Kruer M."/>
            <person name="Liesegang H."/>
            <person name="Hedderich R."/>
            <person name="Gottschalk G."/>
            <person name="Thauer R.K."/>
        </authorList>
    </citation>
    <scope>NUCLEOTIDE SEQUENCE [LARGE SCALE GENOMIC DNA]</scope>
    <source>
        <strain evidence="2">ATCC 43021 / DSM 3091 / JCM 11832 / MCB-3</strain>
    </source>
</reference>
<name>Q2NFS6_METST</name>
<dbReference type="STRING" id="339860.Msp_0939"/>
<accession>Q2NFS6</accession>
<protein>
    <submittedName>
        <fullName evidence="1">Uncharacterized protein</fullName>
    </submittedName>
</protein>
<keyword evidence="2" id="KW-1185">Reference proteome</keyword>
<evidence type="ECO:0000313" key="1">
    <source>
        <dbReference type="EMBL" id="ABC57327.1"/>
    </source>
</evidence>